<dbReference type="AlphaFoldDB" id="A0A195BJ61"/>
<dbReference type="EMBL" id="KQ976455">
    <property type="protein sequence ID" value="KYM85149.1"/>
    <property type="molecule type" value="Genomic_DNA"/>
</dbReference>
<dbReference type="PANTHER" id="PTHR10174:SF213">
    <property type="entry name" value="CRAL-TRIO DOMAIN-CONTAINING PROTEIN"/>
    <property type="match status" value="1"/>
</dbReference>
<dbReference type="GO" id="GO:1902936">
    <property type="term" value="F:phosphatidylinositol bisphosphate binding"/>
    <property type="evidence" value="ECO:0007669"/>
    <property type="project" value="TreeGrafter"/>
</dbReference>
<dbReference type="InterPro" id="IPR036865">
    <property type="entry name" value="CRAL-TRIO_dom_sf"/>
</dbReference>
<dbReference type="STRING" id="520822.A0A195BJ61"/>
<feature type="non-terminal residue" evidence="2">
    <location>
        <position position="1"/>
    </location>
</feature>
<dbReference type="PRINTS" id="PR00180">
    <property type="entry name" value="CRETINALDHBP"/>
</dbReference>
<dbReference type="PANTHER" id="PTHR10174">
    <property type="entry name" value="ALPHA-TOCOPHEROL TRANSFER PROTEIN-RELATED"/>
    <property type="match status" value="1"/>
</dbReference>
<name>A0A195BJ61_9HYME</name>
<dbReference type="SUPFAM" id="SSF52087">
    <property type="entry name" value="CRAL/TRIO domain"/>
    <property type="match status" value="1"/>
</dbReference>
<dbReference type="PROSITE" id="PS50191">
    <property type="entry name" value="CRAL_TRIO"/>
    <property type="match status" value="1"/>
</dbReference>
<reference evidence="2 3" key="1">
    <citation type="submission" date="2015-09" db="EMBL/GenBank/DDBJ databases">
        <title>Atta colombica WGS genome.</title>
        <authorList>
            <person name="Nygaard S."/>
            <person name="Hu H."/>
            <person name="Boomsma J."/>
            <person name="Zhang G."/>
        </authorList>
    </citation>
    <scope>NUCLEOTIDE SEQUENCE [LARGE SCALE GENOMIC DNA]</scope>
    <source>
        <strain evidence="2">Treedump-2</strain>
        <tissue evidence="2">Whole body</tissue>
    </source>
</reference>
<evidence type="ECO:0000313" key="3">
    <source>
        <dbReference type="Proteomes" id="UP000078540"/>
    </source>
</evidence>
<keyword evidence="3" id="KW-1185">Reference proteome</keyword>
<dbReference type="GO" id="GO:0016020">
    <property type="term" value="C:membrane"/>
    <property type="evidence" value="ECO:0007669"/>
    <property type="project" value="TreeGrafter"/>
</dbReference>
<dbReference type="CDD" id="cd00170">
    <property type="entry name" value="SEC14"/>
    <property type="match status" value="1"/>
</dbReference>
<dbReference type="InterPro" id="IPR001251">
    <property type="entry name" value="CRAL-TRIO_dom"/>
</dbReference>
<organism evidence="2 3">
    <name type="scientific">Atta colombica</name>
    <dbReference type="NCBI Taxonomy" id="520822"/>
    <lineage>
        <taxon>Eukaryota</taxon>
        <taxon>Metazoa</taxon>
        <taxon>Ecdysozoa</taxon>
        <taxon>Arthropoda</taxon>
        <taxon>Hexapoda</taxon>
        <taxon>Insecta</taxon>
        <taxon>Pterygota</taxon>
        <taxon>Neoptera</taxon>
        <taxon>Endopterygota</taxon>
        <taxon>Hymenoptera</taxon>
        <taxon>Apocrita</taxon>
        <taxon>Aculeata</taxon>
        <taxon>Formicoidea</taxon>
        <taxon>Formicidae</taxon>
        <taxon>Myrmicinae</taxon>
        <taxon>Atta</taxon>
    </lineage>
</organism>
<dbReference type="Gene3D" id="3.40.525.10">
    <property type="entry name" value="CRAL-TRIO lipid binding domain"/>
    <property type="match status" value="1"/>
</dbReference>
<evidence type="ECO:0000259" key="1">
    <source>
        <dbReference type="PROSITE" id="PS50191"/>
    </source>
</evidence>
<evidence type="ECO:0000313" key="2">
    <source>
        <dbReference type="EMBL" id="KYM85149.1"/>
    </source>
</evidence>
<dbReference type="Pfam" id="PF00650">
    <property type="entry name" value="CRAL_TRIO"/>
    <property type="match status" value="1"/>
</dbReference>
<gene>
    <name evidence="2" type="ORF">ALC53_04937</name>
</gene>
<sequence length="302" mass="35006">VSMSIIKIVTLEEEMKKNPQLKLSDIQSLREWCKKQPHLPKIEDNFLALFLHSNYYQIEPTKNVIENYYTIRTHLPEIFCNRDPLEEKGLQQIFKLAAVFPLNGLTKDGYTMIFSTFLDSDSSLYNHNNVVKYGLMLSDIHFLNGTNDGYIFIVEVSKSSFGHVMRLNPLEMKKQLYYLQEAMPIRLKAIHILNVTPALELCMNIAKPFMKNKLIDIIHFHLSLESISEYIPVDALPNEIGGKAGSMHKLAEIQVKEFEDYREWFLLDESTRRVNEALRIGKSKAANDWFGIEGNFKKLDID</sequence>
<protein>
    <submittedName>
        <fullName evidence="2">Alpha-tocopherol transfer protein-like protein</fullName>
    </submittedName>
</protein>
<feature type="domain" description="CRAL-TRIO" evidence="1">
    <location>
        <begin position="87"/>
        <end position="248"/>
    </location>
</feature>
<dbReference type="Gene3D" id="1.10.8.20">
    <property type="entry name" value="N-terminal domain of phosphatidylinositol transfer protein sec14p"/>
    <property type="match status" value="1"/>
</dbReference>
<proteinExistence type="predicted"/>
<dbReference type="Proteomes" id="UP000078540">
    <property type="component" value="Unassembled WGS sequence"/>
</dbReference>
<dbReference type="InterPro" id="IPR036273">
    <property type="entry name" value="CRAL/TRIO_N_dom_sf"/>
</dbReference>
<dbReference type="SUPFAM" id="SSF46938">
    <property type="entry name" value="CRAL/TRIO N-terminal domain"/>
    <property type="match status" value="1"/>
</dbReference>
<accession>A0A195BJ61</accession>